<organism evidence="2 3">
    <name type="scientific">Halteria grandinella</name>
    <dbReference type="NCBI Taxonomy" id="5974"/>
    <lineage>
        <taxon>Eukaryota</taxon>
        <taxon>Sar</taxon>
        <taxon>Alveolata</taxon>
        <taxon>Ciliophora</taxon>
        <taxon>Intramacronucleata</taxon>
        <taxon>Spirotrichea</taxon>
        <taxon>Stichotrichia</taxon>
        <taxon>Sporadotrichida</taxon>
        <taxon>Halteriidae</taxon>
        <taxon>Halteria</taxon>
    </lineage>
</organism>
<gene>
    <name evidence="2" type="ORF">FGO68_gene8148</name>
</gene>
<protein>
    <submittedName>
        <fullName evidence="2">Uncharacterized protein</fullName>
    </submittedName>
</protein>
<reference evidence="2" key="1">
    <citation type="submission" date="2019-06" db="EMBL/GenBank/DDBJ databases">
        <authorList>
            <person name="Zheng W."/>
        </authorList>
    </citation>
    <scope>NUCLEOTIDE SEQUENCE</scope>
    <source>
        <strain evidence="2">QDHG01</strain>
    </source>
</reference>
<proteinExistence type="predicted"/>
<feature type="region of interest" description="Disordered" evidence="1">
    <location>
        <begin position="127"/>
        <end position="191"/>
    </location>
</feature>
<dbReference type="EMBL" id="RRYP01000298">
    <property type="protein sequence ID" value="TNV87647.1"/>
    <property type="molecule type" value="Genomic_DNA"/>
</dbReference>
<accession>A0A8J8T9L5</accession>
<feature type="region of interest" description="Disordered" evidence="1">
    <location>
        <begin position="371"/>
        <end position="391"/>
    </location>
</feature>
<sequence length="652" mass="72282">MRGRNKFRRVNVKQIKNGKLLQSYWKLQIIQALHPKAKSIDMSHQQTKVLLPKAMPKRPATSGVTKHTSSNFVSAVANAKSNRNGPGGGAESAKHAQQYNSSSNRLENTGSTVNGVKHAATYHSTRISAAATPLQRQPYKPNASTTSNRQNKGGLVASSSAKELQKRSGFQSVKQSDKEDYGLQPPGTSLDATVPVQTQIIGTSNEKVRLLADGATYLAGTRNVRKTQTQSFKEPNDQSSDRRPFESALRDSTRELLYQSAHRDYQAKRRGTAIFQSVGRLTEDQAPSGSRSNHIYNSPHFKPNSSYNFWNDLTLNQSTRNKWELQSSTMNAESNPLGGAKVETAIGLKSLNGGSTTDLLSLRVNNNIGGTQEALSPSKRVNKSTANDSNIQQTPIRGSKIVPTKTLNLNITQATQGQQSESRGVEVLNQSIASNASRGNVPIQHQARFLYSQIDLSGLHDESRLSHNSASRQNVSQYALRKTQSGATILEAVPQNQSRNTMTTLAQTMSHAGSIRDQKAQTGFSPSKEERKVRANIKWFTSQITNELPGPKIAASNTAVYALSKLDDKLKKEHQKVDQFKKDDKKIVKNNFMYGSHYQQMDQKYMPKPQAAPQSLKSWTKNVSTIEWNRNPENVHTKKARDFLFYNSTRPY</sequence>
<keyword evidence="3" id="KW-1185">Reference proteome</keyword>
<feature type="compositionally biased region" description="Polar residues" evidence="1">
    <location>
        <begin position="142"/>
        <end position="174"/>
    </location>
</feature>
<evidence type="ECO:0000256" key="1">
    <source>
        <dbReference type="SAM" id="MobiDB-lite"/>
    </source>
</evidence>
<feature type="region of interest" description="Disordered" evidence="1">
    <location>
        <begin position="225"/>
        <end position="247"/>
    </location>
</feature>
<dbReference type="AlphaFoldDB" id="A0A8J8T9L5"/>
<comment type="caution">
    <text evidence="2">The sequence shown here is derived from an EMBL/GenBank/DDBJ whole genome shotgun (WGS) entry which is preliminary data.</text>
</comment>
<dbReference type="Proteomes" id="UP000785679">
    <property type="component" value="Unassembled WGS sequence"/>
</dbReference>
<name>A0A8J8T9L5_HALGN</name>
<feature type="compositionally biased region" description="Basic and acidic residues" evidence="1">
    <location>
        <begin position="234"/>
        <end position="247"/>
    </location>
</feature>
<evidence type="ECO:0000313" key="3">
    <source>
        <dbReference type="Proteomes" id="UP000785679"/>
    </source>
</evidence>
<feature type="compositionally biased region" description="Polar residues" evidence="1">
    <location>
        <begin position="95"/>
        <end position="111"/>
    </location>
</feature>
<feature type="region of interest" description="Disordered" evidence="1">
    <location>
        <begin position="78"/>
        <end position="111"/>
    </location>
</feature>
<evidence type="ECO:0000313" key="2">
    <source>
        <dbReference type="EMBL" id="TNV87647.1"/>
    </source>
</evidence>